<dbReference type="InterPro" id="IPR003697">
    <property type="entry name" value="Maf-like"/>
</dbReference>
<name>A0ABV3R9I9_9SPHN</name>
<comment type="caution">
    <text evidence="5">The sequence shown here is derived from an EMBL/GenBank/DDBJ whole genome shotgun (WGS) entry which is preliminary data.</text>
</comment>
<evidence type="ECO:0000256" key="3">
    <source>
        <dbReference type="ARBA" id="ARBA00023080"/>
    </source>
</evidence>
<accession>A0ABV3R9I9</accession>
<comment type="subcellular location">
    <subcellularLocation>
        <location evidence="4">Cytoplasm</location>
    </subcellularLocation>
</comment>
<feature type="active site" description="Proton acceptor" evidence="4">
    <location>
        <position position="80"/>
    </location>
</feature>
<comment type="cofactor">
    <cofactor evidence="1 4">
        <name>a divalent metal cation</name>
        <dbReference type="ChEBI" id="CHEBI:60240"/>
    </cofactor>
</comment>
<dbReference type="RefSeq" id="WP_367771206.1">
    <property type="nucleotide sequence ID" value="NZ_JBFNXR010000021.1"/>
</dbReference>
<evidence type="ECO:0000256" key="4">
    <source>
        <dbReference type="HAMAP-Rule" id="MF_00528"/>
    </source>
</evidence>
<evidence type="ECO:0000313" key="6">
    <source>
        <dbReference type="Proteomes" id="UP001556118"/>
    </source>
</evidence>
<dbReference type="PANTHER" id="PTHR43213:SF5">
    <property type="entry name" value="BIFUNCTIONAL DTTP_UTP PYROPHOSPHATASE_METHYLTRANSFERASE PROTEIN-RELATED"/>
    <property type="match status" value="1"/>
</dbReference>
<gene>
    <name evidence="5" type="ORF">ABUH87_06090</name>
</gene>
<dbReference type="PANTHER" id="PTHR43213">
    <property type="entry name" value="BIFUNCTIONAL DTTP/UTP PYROPHOSPHATASE/METHYLTRANSFERASE PROTEIN-RELATED"/>
    <property type="match status" value="1"/>
</dbReference>
<dbReference type="Pfam" id="PF02545">
    <property type="entry name" value="Maf"/>
    <property type="match status" value="1"/>
</dbReference>
<dbReference type="PIRSF" id="PIRSF006305">
    <property type="entry name" value="Maf"/>
    <property type="match status" value="1"/>
</dbReference>
<evidence type="ECO:0000256" key="2">
    <source>
        <dbReference type="ARBA" id="ARBA00022801"/>
    </source>
</evidence>
<sequence length="203" mass="21723">MASQSETGGLVLASKSASRRAMLDAAGVAYRSIPADLDERALEAQLGPAARPQTVALELARAKALSVCLQAPEELVLGSDSLVECGGRRFDKPACRSDAVEHLRFFSGKVMHLHSAAVIARGGEVLRSQVSVASLQVAQLSDRFIEDYLDHEWPAVSGCVGVFRIEGRGVQLFRAIEGDHFTVLGMPLLAVLQFLRELGALSP</sequence>
<keyword evidence="3 4" id="KW-0546">Nucleotide metabolism</keyword>
<dbReference type="CDD" id="cd00985">
    <property type="entry name" value="Maf_Ham1"/>
    <property type="match status" value="1"/>
</dbReference>
<dbReference type="Gene3D" id="3.90.950.10">
    <property type="match status" value="1"/>
</dbReference>
<comment type="catalytic activity">
    <reaction evidence="4">
        <text>a ribonucleoside 5'-triphosphate + H2O = a ribonucleoside 5'-phosphate + diphosphate + H(+)</text>
        <dbReference type="Rhea" id="RHEA:23996"/>
        <dbReference type="ChEBI" id="CHEBI:15377"/>
        <dbReference type="ChEBI" id="CHEBI:15378"/>
        <dbReference type="ChEBI" id="CHEBI:33019"/>
        <dbReference type="ChEBI" id="CHEBI:58043"/>
        <dbReference type="ChEBI" id="CHEBI:61557"/>
        <dbReference type="EC" id="3.6.1.9"/>
    </reaction>
</comment>
<evidence type="ECO:0000313" key="5">
    <source>
        <dbReference type="EMBL" id="MEW9854746.1"/>
    </source>
</evidence>
<evidence type="ECO:0000256" key="1">
    <source>
        <dbReference type="ARBA" id="ARBA00001968"/>
    </source>
</evidence>
<comment type="similarity">
    <text evidence="4">Belongs to the Maf family.</text>
</comment>
<proteinExistence type="inferred from homology"/>
<dbReference type="EC" id="3.6.1.9" evidence="4"/>
<comment type="caution">
    <text evidence="4">Lacks conserved residue(s) required for the propagation of feature annotation.</text>
</comment>
<dbReference type="HAMAP" id="MF_00528">
    <property type="entry name" value="Maf"/>
    <property type="match status" value="1"/>
</dbReference>
<protein>
    <recommendedName>
        <fullName evidence="4">Nucleoside triphosphate pyrophosphatase</fullName>
        <ecNumber evidence="4">3.6.1.9</ecNumber>
    </recommendedName>
    <alternativeName>
        <fullName evidence="4">Nucleotide pyrophosphatase</fullName>
        <shortName evidence="4">Nucleotide PPase</shortName>
    </alternativeName>
</protein>
<reference evidence="5 6" key="1">
    <citation type="submission" date="2024-06" db="EMBL/GenBank/DDBJ databases">
        <title>Novosphingobium rhizovicinus M1R2S20.</title>
        <authorList>
            <person name="Sun J.-Q."/>
        </authorList>
    </citation>
    <scope>NUCLEOTIDE SEQUENCE [LARGE SCALE GENOMIC DNA]</scope>
    <source>
        <strain evidence="5 6">M1R2S20</strain>
    </source>
</reference>
<keyword evidence="6" id="KW-1185">Reference proteome</keyword>
<comment type="function">
    <text evidence="4">Nucleoside triphosphate pyrophosphatase. May have a dual role in cell division arrest and in preventing the incorporation of modified nucleotides into cellular nucleic acids.</text>
</comment>
<dbReference type="SUPFAM" id="SSF52972">
    <property type="entry name" value="ITPase-like"/>
    <property type="match status" value="1"/>
</dbReference>
<dbReference type="EMBL" id="JBFNXR010000021">
    <property type="protein sequence ID" value="MEW9854746.1"/>
    <property type="molecule type" value="Genomic_DNA"/>
</dbReference>
<comment type="catalytic activity">
    <reaction evidence="4">
        <text>a 2'-deoxyribonucleoside 5'-triphosphate + H2O = a 2'-deoxyribonucleoside 5'-phosphate + diphosphate + H(+)</text>
        <dbReference type="Rhea" id="RHEA:44644"/>
        <dbReference type="ChEBI" id="CHEBI:15377"/>
        <dbReference type="ChEBI" id="CHEBI:15378"/>
        <dbReference type="ChEBI" id="CHEBI:33019"/>
        <dbReference type="ChEBI" id="CHEBI:61560"/>
        <dbReference type="ChEBI" id="CHEBI:65317"/>
        <dbReference type="EC" id="3.6.1.9"/>
    </reaction>
</comment>
<organism evidence="5 6">
    <name type="scientific">Novosphingobium rhizovicinum</name>
    <dbReference type="NCBI Taxonomy" id="3228928"/>
    <lineage>
        <taxon>Bacteria</taxon>
        <taxon>Pseudomonadati</taxon>
        <taxon>Pseudomonadota</taxon>
        <taxon>Alphaproteobacteria</taxon>
        <taxon>Sphingomonadales</taxon>
        <taxon>Sphingomonadaceae</taxon>
        <taxon>Novosphingobium</taxon>
    </lineage>
</organism>
<dbReference type="InterPro" id="IPR029001">
    <property type="entry name" value="ITPase-like_fam"/>
</dbReference>
<dbReference type="GO" id="GO:0016787">
    <property type="term" value="F:hydrolase activity"/>
    <property type="evidence" value="ECO:0007669"/>
    <property type="project" value="UniProtKB-KW"/>
</dbReference>
<dbReference type="Proteomes" id="UP001556118">
    <property type="component" value="Unassembled WGS sequence"/>
</dbReference>
<keyword evidence="2 4" id="KW-0378">Hydrolase</keyword>
<keyword evidence="4" id="KW-0963">Cytoplasm</keyword>